<dbReference type="InterPro" id="IPR002048">
    <property type="entry name" value="EF_hand_dom"/>
</dbReference>
<dbReference type="Pfam" id="PF13202">
    <property type="entry name" value="EF-hand_5"/>
    <property type="match status" value="2"/>
</dbReference>
<name>A0A0A2WFD0_9GAMM</name>
<reference evidence="3 4" key="1">
    <citation type="submission" date="2014-09" db="EMBL/GenBank/DDBJ databases">
        <title>Genome sequences of Lysobacter dokdonensis DS-58.</title>
        <authorList>
            <person name="Kim J.F."/>
            <person name="Kwak M.-J."/>
        </authorList>
    </citation>
    <scope>NUCLEOTIDE SEQUENCE [LARGE SCALE GENOMIC DNA]</scope>
    <source>
        <strain evidence="3 4">DS-58</strain>
    </source>
</reference>
<sequence>MPAPPEAPQPPPPPPPTDAMPPPAGAPVTVREHAPDSVSSNYKVDWSALDKNGDGNVSRAEVRASGNDDLAREFHVVDANHNGRLSKEEMKGWLR</sequence>
<comment type="caution">
    <text evidence="3">The sequence shown here is derived from an EMBL/GenBank/DDBJ whole genome shotgun (WGS) entry which is preliminary data.</text>
</comment>
<feature type="region of interest" description="Disordered" evidence="1">
    <location>
        <begin position="1"/>
        <end position="59"/>
    </location>
</feature>
<protein>
    <recommendedName>
        <fullName evidence="2">EF-hand domain-containing protein</fullName>
    </recommendedName>
</protein>
<dbReference type="GO" id="GO:0005509">
    <property type="term" value="F:calcium ion binding"/>
    <property type="evidence" value="ECO:0007669"/>
    <property type="project" value="InterPro"/>
</dbReference>
<dbReference type="Proteomes" id="UP000030518">
    <property type="component" value="Unassembled WGS sequence"/>
</dbReference>
<evidence type="ECO:0000313" key="4">
    <source>
        <dbReference type="Proteomes" id="UP000030518"/>
    </source>
</evidence>
<evidence type="ECO:0000256" key="1">
    <source>
        <dbReference type="SAM" id="MobiDB-lite"/>
    </source>
</evidence>
<dbReference type="Gene3D" id="1.10.238.10">
    <property type="entry name" value="EF-hand"/>
    <property type="match status" value="1"/>
</dbReference>
<dbReference type="PROSITE" id="PS50222">
    <property type="entry name" value="EF_HAND_2"/>
    <property type="match status" value="1"/>
</dbReference>
<dbReference type="SUPFAM" id="SSF47473">
    <property type="entry name" value="EF-hand"/>
    <property type="match status" value="1"/>
</dbReference>
<organism evidence="3 4">
    <name type="scientific">Lysobacter dokdonensis DS-58</name>
    <dbReference type="NCBI Taxonomy" id="1300345"/>
    <lineage>
        <taxon>Bacteria</taxon>
        <taxon>Pseudomonadati</taxon>
        <taxon>Pseudomonadota</taxon>
        <taxon>Gammaproteobacteria</taxon>
        <taxon>Lysobacterales</taxon>
        <taxon>Lysobacteraceae</taxon>
        <taxon>Noviluteimonas</taxon>
    </lineage>
</organism>
<dbReference type="PROSITE" id="PS00018">
    <property type="entry name" value="EF_HAND_1"/>
    <property type="match status" value="1"/>
</dbReference>
<feature type="domain" description="EF-hand" evidence="2">
    <location>
        <begin position="65"/>
        <end position="95"/>
    </location>
</feature>
<evidence type="ECO:0000313" key="3">
    <source>
        <dbReference type="EMBL" id="KGQ18906.1"/>
    </source>
</evidence>
<dbReference type="PATRIC" id="fig|1300345.3.peg.1905"/>
<dbReference type="EMBL" id="JRKJ01000013">
    <property type="protein sequence ID" value="KGQ18906.1"/>
    <property type="molecule type" value="Genomic_DNA"/>
</dbReference>
<accession>A0A0A2WFD0</accession>
<gene>
    <name evidence="3" type="ORF">LF41_229</name>
</gene>
<dbReference type="AlphaFoldDB" id="A0A0A2WFD0"/>
<keyword evidence="4" id="KW-1185">Reference proteome</keyword>
<evidence type="ECO:0000259" key="2">
    <source>
        <dbReference type="PROSITE" id="PS50222"/>
    </source>
</evidence>
<proteinExistence type="predicted"/>
<dbReference type="InterPro" id="IPR011992">
    <property type="entry name" value="EF-hand-dom_pair"/>
</dbReference>
<dbReference type="STRING" id="1300345.LF41_229"/>
<dbReference type="InterPro" id="IPR018247">
    <property type="entry name" value="EF_Hand_1_Ca_BS"/>
</dbReference>
<feature type="compositionally biased region" description="Pro residues" evidence="1">
    <location>
        <begin position="1"/>
        <end position="25"/>
    </location>
</feature>